<feature type="compositionally biased region" description="Basic and acidic residues" evidence="1">
    <location>
        <begin position="38"/>
        <end position="48"/>
    </location>
</feature>
<organism evidence="2">
    <name type="scientific">marine sediment metagenome</name>
    <dbReference type="NCBI Taxonomy" id="412755"/>
    <lineage>
        <taxon>unclassified sequences</taxon>
        <taxon>metagenomes</taxon>
        <taxon>ecological metagenomes</taxon>
    </lineage>
</organism>
<evidence type="ECO:0000256" key="1">
    <source>
        <dbReference type="SAM" id="MobiDB-lite"/>
    </source>
</evidence>
<sequence length="65" mass="7230">MTAMAKFTPNKRGVGFAASKLLILKDAEFKPFWATRKEARPAARDRKGGYPTHTGLEIVQPRATQ</sequence>
<dbReference type="AlphaFoldDB" id="A0A0F9H5Q2"/>
<accession>A0A0F9H5Q2</accession>
<feature type="region of interest" description="Disordered" evidence="1">
    <location>
        <begin position="38"/>
        <end position="65"/>
    </location>
</feature>
<comment type="caution">
    <text evidence="2">The sequence shown here is derived from an EMBL/GenBank/DDBJ whole genome shotgun (WGS) entry which is preliminary data.</text>
</comment>
<gene>
    <name evidence="2" type="ORF">LCGC14_1826010</name>
</gene>
<reference evidence="2" key="1">
    <citation type="journal article" date="2015" name="Nature">
        <title>Complex archaea that bridge the gap between prokaryotes and eukaryotes.</title>
        <authorList>
            <person name="Spang A."/>
            <person name="Saw J.H."/>
            <person name="Jorgensen S.L."/>
            <person name="Zaremba-Niedzwiedzka K."/>
            <person name="Martijn J."/>
            <person name="Lind A.E."/>
            <person name="van Eijk R."/>
            <person name="Schleper C."/>
            <person name="Guy L."/>
            <person name="Ettema T.J."/>
        </authorList>
    </citation>
    <scope>NUCLEOTIDE SEQUENCE</scope>
</reference>
<proteinExistence type="predicted"/>
<name>A0A0F9H5Q2_9ZZZZ</name>
<evidence type="ECO:0000313" key="2">
    <source>
        <dbReference type="EMBL" id="KKL98276.1"/>
    </source>
</evidence>
<dbReference type="EMBL" id="LAZR01017960">
    <property type="protein sequence ID" value="KKL98276.1"/>
    <property type="molecule type" value="Genomic_DNA"/>
</dbReference>
<protein>
    <submittedName>
        <fullName evidence="2">Uncharacterized protein</fullName>
    </submittedName>
</protein>